<dbReference type="PANTHER" id="PTHR30126">
    <property type="entry name" value="HTH-TYPE TRANSCRIPTIONAL REGULATOR"/>
    <property type="match status" value="1"/>
</dbReference>
<dbReference type="SUPFAM" id="SSF46785">
    <property type="entry name" value="Winged helix' DNA-binding domain"/>
    <property type="match status" value="1"/>
</dbReference>
<dbReference type="GO" id="GO:0003700">
    <property type="term" value="F:DNA-binding transcription factor activity"/>
    <property type="evidence" value="ECO:0007669"/>
    <property type="project" value="InterPro"/>
</dbReference>
<keyword evidence="2" id="KW-0805">Transcription regulation</keyword>
<keyword evidence="4" id="KW-0804">Transcription</keyword>
<dbReference type="Proteomes" id="UP000599312">
    <property type="component" value="Unassembled WGS sequence"/>
</dbReference>
<accession>A0A931FQ19</accession>
<dbReference type="EMBL" id="JADQDO010000015">
    <property type="protein sequence ID" value="MBF9235534.1"/>
    <property type="molecule type" value="Genomic_DNA"/>
</dbReference>
<feature type="domain" description="HTH lysR-type" evidence="5">
    <location>
        <begin position="1"/>
        <end position="58"/>
    </location>
</feature>
<sequence>MNLHLLRLFAAVAAHRSFSRAAEMLNISQPAVSKGIREFEAQLGSPLFERRSGDVKLSEAGNVLIEHARVLFAIERVAEEALDSLHGLQRGTLRIGASKTVATYFLPPVLGAFFKAYPKIELRLTSANTANVVSLLVKRELDVALVEGPVEMEGIVVTPWRNDELILIAAAKHPLATKRGPHSLQALAGETIVLREEGSGTRDVAWEALETAGFRPSMLLEVSDNEALTRVVAAGLGIGIVSSVVAADQIALGRLTQIKIRSLTIRRALSRLSLPGRQPSPATLAFNSYLTNSELR</sequence>
<dbReference type="PRINTS" id="PR00039">
    <property type="entry name" value="HTHLYSR"/>
</dbReference>
<evidence type="ECO:0000313" key="6">
    <source>
        <dbReference type="EMBL" id="MBF9235534.1"/>
    </source>
</evidence>
<keyword evidence="7" id="KW-1185">Reference proteome</keyword>
<dbReference type="Gene3D" id="3.40.190.290">
    <property type="match status" value="1"/>
</dbReference>
<dbReference type="InterPro" id="IPR005119">
    <property type="entry name" value="LysR_subst-bd"/>
</dbReference>
<organism evidence="6 7">
    <name type="scientific">Microvirga alba</name>
    <dbReference type="NCBI Taxonomy" id="2791025"/>
    <lineage>
        <taxon>Bacteria</taxon>
        <taxon>Pseudomonadati</taxon>
        <taxon>Pseudomonadota</taxon>
        <taxon>Alphaproteobacteria</taxon>
        <taxon>Hyphomicrobiales</taxon>
        <taxon>Methylobacteriaceae</taxon>
        <taxon>Microvirga</taxon>
    </lineage>
</organism>
<evidence type="ECO:0000259" key="5">
    <source>
        <dbReference type="PROSITE" id="PS50931"/>
    </source>
</evidence>
<evidence type="ECO:0000256" key="4">
    <source>
        <dbReference type="ARBA" id="ARBA00023163"/>
    </source>
</evidence>
<dbReference type="InterPro" id="IPR000847">
    <property type="entry name" value="LysR_HTH_N"/>
</dbReference>
<dbReference type="Pfam" id="PF00126">
    <property type="entry name" value="HTH_1"/>
    <property type="match status" value="1"/>
</dbReference>
<comment type="caution">
    <text evidence="6">The sequence shown here is derived from an EMBL/GenBank/DDBJ whole genome shotgun (WGS) entry which is preliminary data.</text>
</comment>
<dbReference type="InterPro" id="IPR036388">
    <property type="entry name" value="WH-like_DNA-bd_sf"/>
</dbReference>
<gene>
    <name evidence="6" type="ORF">I2H38_19410</name>
</gene>
<evidence type="ECO:0000256" key="1">
    <source>
        <dbReference type="ARBA" id="ARBA00009437"/>
    </source>
</evidence>
<proteinExistence type="inferred from homology"/>
<keyword evidence="3" id="KW-0238">DNA-binding</keyword>
<name>A0A931FQ19_9HYPH</name>
<comment type="similarity">
    <text evidence="1">Belongs to the LysR transcriptional regulatory family.</text>
</comment>
<evidence type="ECO:0000256" key="2">
    <source>
        <dbReference type="ARBA" id="ARBA00023015"/>
    </source>
</evidence>
<dbReference type="PANTHER" id="PTHR30126:SF39">
    <property type="entry name" value="HTH-TYPE TRANSCRIPTIONAL REGULATOR CYSL"/>
    <property type="match status" value="1"/>
</dbReference>
<reference evidence="6" key="1">
    <citation type="submission" date="2020-11" db="EMBL/GenBank/DDBJ databases">
        <authorList>
            <person name="Kim M.K."/>
        </authorList>
    </citation>
    <scope>NUCLEOTIDE SEQUENCE</scope>
    <source>
        <strain evidence="6">BT350</strain>
    </source>
</reference>
<evidence type="ECO:0000313" key="7">
    <source>
        <dbReference type="Proteomes" id="UP000599312"/>
    </source>
</evidence>
<dbReference type="PROSITE" id="PS50931">
    <property type="entry name" value="HTH_LYSR"/>
    <property type="match status" value="1"/>
</dbReference>
<protein>
    <submittedName>
        <fullName evidence="6">LysR family transcriptional regulator</fullName>
    </submittedName>
</protein>
<evidence type="ECO:0000256" key="3">
    <source>
        <dbReference type="ARBA" id="ARBA00023125"/>
    </source>
</evidence>
<dbReference type="Gene3D" id="1.10.10.10">
    <property type="entry name" value="Winged helix-like DNA-binding domain superfamily/Winged helix DNA-binding domain"/>
    <property type="match status" value="1"/>
</dbReference>
<dbReference type="AlphaFoldDB" id="A0A931FQ19"/>
<dbReference type="InterPro" id="IPR036390">
    <property type="entry name" value="WH_DNA-bd_sf"/>
</dbReference>
<dbReference type="GO" id="GO:0000976">
    <property type="term" value="F:transcription cis-regulatory region binding"/>
    <property type="evidence" value="ECO:0007669"/>
    <property type="project" value="TreeGrafter"/>
</dbReference>
<dbReference type="Pfam" id="PF03466">
    <property type="entry name" value="LysR_substrate"/>
    <property type="match status" value="1"/>
</dbReference>
<dbReference type="FunFam" id="1.10.10.10:FF:000001">
    <property type="entry name" value="LysR family transcriptional regulator"/>
    <property type="match status" value="1"/>
</dbReference>
<dbReference type="SUPFAM" id="SSF53850">
    <property type="entry name" value="Periplasmic binding protein-like II"/>
    <property type="match status" value="1"/>
</dbReference>